<evidence type="ECO:0000256" key="1">
    <source>
        <dbReference type="SAM" id="MobiDB-lite"/>
    </source>
</evidence>
<feature type="compositionally biased region" description="Gly residues" evidence="1">
    <location>
        <begin position="271"/>
        <end position="300"/>
    </location>
</feature>
<evidence type="ECO:0000313" key="5">
    <source>
        <dbReference type="Proteomes" id="UP000095705"/>
    </source>
</evidence>
<feature type="domain" description="Excalibur calcium-binding" evidence="3">
    <location>
        <begin position="302"/>
        <end position="338"/>
    </location>
</feature>
<gene>
    <name evidence="4" type="ORF">BGK67_25435</name>
</gene>
<dbReference type="EMBL" id="MEHK01000001">
    <property type="protein sequence ID" value="OEJ34234.1"/>
    <property type="molecule type" value="Genomic_DNA"/>
</dbReference>
<dbReference type="AlphaFoldDB" id="A0A1E5PXB3"/>
<dbReference type="Pfam" id="PF05901">
    <property type="entry name" value="Excalibur"/>
    <property type="match status" value="1"/>
</dbReference>
<sequence>MPSPARRWWHHPAVVITALVLIPPAGIALAWKGRWSKGKKIVATVVAGLWFLTPFLGDPPKKAEADAKPQAATPAPSSSPSPSEPPGFVGQNLKAAKAAASSAGYDTISHDATDTDAGQWDDDNWKVCFQAAAAKPIGKLPTLDFGVVRNEVPCPAKDGDPIPYPKMPKVIGLTFAKASETLGPIGLQKIEPLSAYTDVTLPTGVDDWAVCFQEPEEGKEVRSPKSTTAGLSLTAPGTPCPAGKNTELHPDPTPPPSRDDDSGTTTSTGGSSTGGSSTGGSSTGGSSSGSGGTSTGGGGSVSYKNCTAVRAAGAAPIRRGDPGYGKHLDRDGDGVACE</sequence>
<dbReference type="RefSeq" id="WP_069922427.1">
    <property type="nucleotide sequence ID" value="NZ_MEHK01000001.1"/>
</dbReference>
<keyword evidence="2" id="KW-1133">Transmembrane helix</keyword>
<feature type="compositionally biased region" description="Basic and acidic residues" evidence="1">
    <location>
        <begin position="318"/>
        <end position="338"/>
    </location>
</feature>
<reference evidence="4 5" key="1">
    <citation type="submission" date="2016-08" db="EMBL/GenBank/DDBJ databases">
        <title>The complete genome of Streptomyces subrutilus 10-1-1.</title>
        <authorList>
            <person name="Chen X."/>
        </authorList>
    </citation>
    <scope>NUCLEOTIDE SEQUENCE [LARGE SCALE GENOMIC DNA]</scope>
    <source>
        <strain evidence="4 5">10-1-1</strain>
    </source>
</reference>
<dbReference type="STRING" id="36818.BGK67_25435"/>
<evidence type="ECO:0000313" key="4">
    <source>
        <dbReference type="EMBL" id="OEJ34234.1"/>
    </source>
</evidence>
<evidence type="ECO:0000256" key="2">
    <source>
        <dbReference type="SAM" id="Phobius"/>
    </source>
</evidence>
<feature type="region of interest" description="Disordered" evidence="1">
    <location>
        <begin position="61"/>
        <end position="90"/>
    </location>
</feature>
<feature type="transmembrane region" description="Helical" evidence="2">
    <location>
        <begin position="12"/>
        <end position="31"/>
    </location>
</feature>
<keyword evidence="5" id="KW-1185">Reference proteome</keyword>
<dbReference type="SMART" id="SM00894">
    <property type="entry name" value="Excalibur"/>
    <property type="match status" value="1"/>
</dbReference>
<protein>
    <recommendedName>
        <fullName evidence="3">Excalibur calcium-binding domain-containing protein</fullName>
    </recommendedName>
</protein>
<keyword evidence="2" id="KW-0812">Transmembrane</keyword>
<evidence type="ECO:0000259" key="3">
    <source>
        <dbReference type="SMART" id="SM00894"/>
    </source>
</evidence>
<dbReference type="InterPro" id="IPR008613">
    <property type="entry name" value="Excalibur_Ca-bd_domain"/>
</dbReference>
<accession>A0A1E5PXB3</accession>
<organism evidence="4 5">
    <name type="scientific">Streptomyces subrutilus</name>
    <dbReference type="NCBI Taxonomy" id="36818"/>
    <lineage>
        <taxon>Bacteria</taxon>
        <taxon>Bacillati</taxon>
        <taxon>Actinomycetota</taxon>
        <taxon>Actinomycetes</taxon>
        <taxon>Kitasatosporales</taxon>
        <taxon>Streptomycetaceae</taxon>
        <taxon>Streptomyces</taxon>
    </lineage>
</organism>
<proteinExistence type="predicted"/>
<comment type="caution">
    <text evidence="4">The sequence shown here is derived from an EMBL/GenBank/DDBJ whole genome shotgun (WGS) entry which is preliminary data.</text>
</comment>
<dbReference type="Proteomes" id="UP000095705">
    <property type="component" value="Unassembled WGS sequence"/>
</dbReference>
<feature type="region of interest" description="Disordered" evidence="1">
    <location>
        <begin position="215"/>
        <end position="338"/>
    </location>
</feature>
<keyword evidence="2" id="KW-0472">Membrane</keyword>
<name>A0A1E5PXB3_9ACTN</name>